<dbReference type="GeneID" id="114576586"/>
<keyword evidence="6 10" id="KW-0472">Membrane</keyword>
<dbReference type="CDD" id="cd00637">
    <property type="entry name" value="7tm_classA_rhodopsin-like"/>
    <property type="match status" value="1"/>
</dbReference>
<dbReference type="PRINTS" id="PR00237">
    <property type="entry name" value="GPCRRHODOPSN"/>
</dbReference>
<keyword evidence="4 10" id="KW-1133">Transmembrane helix</keyword>
<keyword evidence="9" id="KW-0807">Transducer</keyword>
<dbReference type="Proteomes" id="UP000887567">
    <property type="component" value="Unplaced"/>
</dbReference>
<sequence>MHSQDLDSHHGHATNHTSDEFPSRGVLIGWMLAFVLVGFTIFISNLGTILTFYKKKPLRRRGVYCLINLAVADMIHGFFSMLWFSIYLDYISIDFLPFKLTDNGIKLLAGLVNTCTLVNSLFCLLLVSLDRFYATFFPFAYRSTSVRAYWKVFAVTWSSAFLFSTVPAGFLEFNVYSHDLWFDNLHVVCLLCLSIIILAYIATFTKIRWQNRSQTQQNQPEEAVQKRERQEKHLAMTLLIVTALSLLTWLPFIINHEVDIAVNISSGPGKHHLELSTEFIQLLNSLVNPVVYLFRLKEYRRYMFQLLMCAKPTVVQNHDNGNGEYCTRRRTANDRPSAIADMVIAIEPERKHSVELASVH</sequence>
<keyword evidence="3 10" id="KW-0812">Transmembrane</keyword>
<dbReference type="InterPro" id="IPR000276">
    <property type="entry name" value="GPCR_Rhodpsn"/>
</dbReference>
<feature type="domain" description="G-protein coupled receptors family 1 profile" evidence="11">
    <location>
        <begin position="44"/>
        <end position="292"/>
    </location>
</feature>
<keyword evidence="13" id="KW-1185">Reference proteome</keyword>
<feature type="transmembrane region" description="Helical" evidence="10">
    <location>
        <begin position="185"/>
        <end position="204"/>
    </location>
</feature>
<evidence type="ECO:0000256" key="8">
    <source>
        <dbReference type="ARBA" id="ARBA00023180"/>
    </source>
</evidence>
<dbReference type="PANTHER" id="PTHR24246">
    <property type="entry name" value="OLFACTORY RECEPTOR AND ADENOSINE RECEPTOR"/>
    <property type="match status" value="1"/>
</dbReference>
<dbReference type="GO" id="GO:0004930">
    <property type="term" value="F:G protein-coupled receptor activity"/>
    <property type="evidence" value="ECO:0007669"/>
    <property type="project" value="UniProtKB-KW"/>
</dbReference>
<dbReference type="PANTHER" id="PTHR24246:SF27">
    <property type="entry name" value="ADENOSINE RECEPTOR, ISOFORM A"/>
    <property type="match status" value="1"/>
</dbReference>
<comment type="subcellular location">
    <subcellularLocation>
        <location evidence="1">Cell membrane</location>
        <topology evidence="1">Multi-pass membrane protein</topology>
    </subcellularLocation>
</comment>
<dbReference type="GO" id="GO:0005886">
    <property type="term" value="C:plasma membrane"/>
    <property type="evidence" value="ECO:0007669"/>
    <property type="project" value="UniProtKB-SubCell"/>
</dbReference>
<protein>
    <recommendedName>
        <fullName evidence="11">G-protein coupled receptors family 1 profile domain-containing protein</fullName>
    </recommendedName>
</protein>
<dbReference type="KEGG" id="epa:114576586"/>
<evidence type="ECO:0000313" key="13">
    <source>
        <dbReference type="Proteomes" id="UP000887567"/>
    </source>
</evidence>
<evidence type="ECO:0000256" key="6">
    <source>
        <dbReference type="ARBA" id="ARBA00023136"/>
    </source>
</evidence>
<evidence type="ECO:0000256" key="1">
    <source>
        <dbReference type="ARBA" id="ARBA00004651"/>
    </source>
</evidence>
<evidence type="ECO:0000256" key="9">
    <source>
        <dbReference type="ARBA" id="ARBA00023224"/>
    </source>
</evidence>
<keyword evidence="2" id="KW-1003">Cell membrane</keyword>
<evidence type="ECO:0000256" key="7">
    <source>
        <dbReference type="ARBA" id="ARBA00023170"/>
    </source>
</evidence>
<dbReference type="SMART" id="SM01381">
    <property type="entry name" value="7TM_GPCR_Srsx"/>
    <property type="match status" value="1"/>
</dbReference>
<keyword evidence="7" id="KW-0675">Receptor</keyword>
<dbReference type="RefSeq" id="XP_028519340.1">
    <property type="nucleotide sequence ID" value="XM_028663539.1"/>
</dbReference>
<dbReference type="AlphaFoldDB" id="A0A913YV02"/>
<dbReference type="SUPFAM" id="SSF81321">
    <property type="entry name" value="Family A G protein-coupled receptor-like"/>
    <property type="match status" value="1"/>
</dbReference>
<dbReference type="EnsemblMetazoa" id="XM_028663539.1">
    <property type="protein sequence ID" value="XP_028519340.1"/>
    <property type="gene ID" value="LOC114576586"/>
</dbReference>
<evidence type="ECO:0000256" key="10">
    <source>
        <dbReference type="SAM" id="Phobius"/>
    </source>
</evidence>
<organism evidence="12 13">
    <name type="scientific">Exaiptasia diaphana</name>
    <name type="common">Tropical sea anemone</name>
    <name type="synonym">Aiptasia pulchella</name>
    <dbReference type="NCBI Taxonomy" id="2652724"/>
    <lineage>
        <taxon>Eukaryota</taxon>
        <taxon>Metazoa</taxon>
        <taxon>Cnidaria</taxon>
        <taxon>Anthozoa</taxon>
        <taxon>Hexacorallia</taxon>
        <taxon>Actiniaria</taxon>
        <taxon>Aiptasiidae</taxon>
        <taxon>Exaiptasia</taxon>
    </lineage>
</organism>
<feature type="transmembrane region" description="Helical" evidence="10">
    <location>
        <begin position="65"/>
        <end position="87"/>
    </location>
</feature>
<proteinExistence type="predicted"/>
<feature type="transmembrane region" description="Helical" evidence="10">
    <location>
        <begin position="27"/>
        <end position="53"/>
    </location>
</feature>
<dbReference type="Pfam" id="PF00001">
    <property type="entry name" value="7tm_1"/>
    <property type="match status" value="1"/>
</dbReference>
<evidence type="ECO:0000256" key="3">
    <source>
        <dbReference type="ARBA" id="ARBA00022692"/>
    </source>
</evidence>
<keyword evidence="8" id="KW-0325">Glycoprotein</keyword>
<dbReference type="Gene3D" id="1.20.1070.10">
    <property type="entry name" value="Rhodopsin 7-helix transmembrane proteins"/>
    <property type="match status" value="1"/>
</dbReference>
<dbReference type="PROSITE" id="PS50262">
    <property type="entry name" value="G_PROTEIN_RECEP_F1_2"/>
    <property type="match status" value="1"/>
</dbReference>
<evidence type="ECO:0000256" key="5">
    <source>
        <dbReference type="ARBA" id="ARBA00023040"/>
    </source>
</evidence>
<evidence type="ECO:0000313" key="12">
    <source>
        <dbReference type="EnsemblMetazoa" id="XP_028519340.1"/>
    </source>
</evidence>
<feature type="transmembrane region" description="Helical" evidence="10">
    <location>
        <begin position="107"/>
        <end position="127"/>
    </location>
</feature>
<evidence type="ECO:0000256" key="4">
    <source>
        <dbReference type="ARBA" id="ARBA00022989"/>
    </source>
</evidence>
<feature type="transmembrane region" description="Helical" evidence="10">
    <location>
        <begin position="275"/>
        <end position="294"/>
    </location>
</feature>
<feature type="transmembrane region" description="Helical" evidence="10">
    <location>
        <begin position="234"/>
        <end position="255"/>
    </location>
</feature>
<evidence type="ECO:0000256" key="2">
    <source>
        <dbReference type="ARBA" id="ARBA00022475"/>
    </source>
</evidence>
<dbReference type="OMA" id="FIINHEV"/>
<dbReference type="OrthoDB" id="5971811at2759"/>
<evidence type="ECO:0000259" key="11">
    <source>
        <dbReference type="PROSITE" id="PS50262"/>
    </source>
</evidence>
<name>A0A913YV02_EXADI</name>
<feature type="transmembrane region" description="Helical" evidence="10">
    <location>
        <begin position="148"/>
        <end position="170"/>
    </location>
</feature>
<accession>A0A913YV02</accession>
<dbReference type="InterPro" id="IPR017452">
    <property type="entry name" value="GPCR_Rhodpsn_7TM"/>
</dbReference>
<keyword evidence="5" id="KW-0297">G-protein coupled receptor</keyword>
<reference evidence="12" key="1">
    <citation type="submission" date="2022-11" db="UniProtKB">
        <authorList>
            <consortium name="EnsemblMetazoa"/>
        </authorList>
    </citation>
    <scope>IDENTIFICATION</scope>
</reference>